<dbReference type="EMBL" id="SDPN01000039">
    <property type="protein sequence ID" value="RXZ67773.1"/>
    <property type="molecule type" value="Genomic_DNA"/>
</dbReference>
<dbReference type="OrthoDB" id="3218408at2"/>
<evidence type="ECO:0000256" key="1">
    <source>
        <dbReference type="ARBA" id="ARBA00023125"/>
    </source>
</evidence>
<gene>
    <name evidence="5" type="ORF">ESP51_16225</name>
</gene>
<evidence type="ECO:0000256" key="2">
    <source>
        <dbReference type="PROSITE-ProRule" id="PRU00335"/>
    </source>
</evidence>
<dbReference type="PROSITE" id="PS50977">
    <property type="entry name" value="HTH_TETR_2"/>
    <property type="match status" value="1"/>
</dbReference>
<dbReference type="Proteomes" id="UP000293865">
    <property type="component" value="Unassembled WGS sequence"/>
</dbReference>
<dbReference type="InterPro" id="IPR001647">
    <property type="entry name" value="HTH_TetR"/>
</dbReference>
<feature type="compositionally biased region" description="Low complexity" evidence="3">
    <location>
        <begin position="17"/>
        <end position="29"/>
    </location>
</feature>
<evidence type="ECO:0000313" key="6">
    <source>
        <dbReference type="Proteomes" id="UP000293865"/>
    </source>
</evidence>
<dbReference type="AlphaFoldDB" id="A0A4Q2KVD7"/>
<name>A0A4Q2KVD7_9MICO</name>
<dbReference type="SUPFAM" id="SSF46689">
    <property type="entry name" value="Homeodomain-like"/>
    <property type="match status" value="1"/>
</dbReference>
<protein>
    <submittedName>
        <fullName evidence="5">TetR/AcrR family transcriptional regulator</fullName>
    </submittedName>
</protein>
<feature type="DNA-binding region" description="H-T-H motif" evidence="2">
    <location>
        <begin position="68"/>
        <end position="87"/>
    </location>
</feature>
<organism evidence="5 6">
    <name type="scientific">Agromyces albus</name>
    <dbReference type="NCBI Taxonomy" id="205332"/>
    <lineage>
        <taxon>Bacteria</taxon>
        <taxon>Bacillati</taxon>
        <taxon>Actinomycetota</taxon>
        <taxon>Actinomycetes</taxon>
        <taxon>Micrococcales</taxon>
        <taxon>Microbacteriaceae</taxon>
        <taxon>Agromyces</taxon>
    </lineage>
</organism>
<proteinExistence type="predicted"/>
<dbReference type="Pfam" id="PF00440">
    <property type="entry name" value="TetR_N"/>
    <property type="match status" value="1"/>
</dbReference>
<feature type="domain" description="HTH tetR-type" evidence="4">
    <location>
        <begin position="45"/>
        <end position="105"/>
    </location>
</feature>
<keyword evidence="1 2" id="KW-0238">DNA-binding</keyword>
<accession>A0A4Q2KVD7</accession>
<reference evidence="5 6" key="1">
    <citation type="submission" date="2019-01" db="EMBL/GenBank/DDBJ databases">
        <title>Agromyces.</title>
        <authorList>
            <person name="Li J."/>
        </authorList>
    </citation>
    <scope>NUCLEOTIDE SEQUENCE [LARGE SCALE GENOMIC DNA]</scope>
    <source>
        <strain evidence="5 6">DSM 15934</strain>
    </source>
</reference>
<evidence type="ECO:0000313" key="5">
    <source>
        <dbReference type="EMBL" id="RXZ67773.1"/>
    </source>
</evidence>
<keyword evidence="6" id="KW-1185">Reference proteome</keyword>
<comment type="caution">
    <text evidence="5">The sequence shown here is derived from an EMBL/GenBank/DDBJ whole genome shotgun (WGS) entry which is preliminary data.</text>
</comment>
<dbReference type="GO" id="GO:0003677">
    <property type="term" value="F:DNA binding"/>
    <property type="evidence" value="ECO:0007669"/>
    <property type="project" value="UniProtKB-UniRule"/>
</dbReference>
<feature type="region of interest" description="Disordered" evidence="3">
    <location>
        <begin position="1"/>
        <end position="29"/>
    </location>
</feature>
<sequence length="224" mass="24198">MKGTGRRQSRASTNEITARTTTGQTGSGRSVMSINIPYRMVRSSMEARERWIEAGIEALRADGIDGVRIDRIARHLGLTKGSFHHHFSGAGQYRLALLERFESDATEALRRVDADLVEATALEALTRLPEVLDSLFDVPLERAVRAWAFADADALAALERVDAARLAAIEARWVAILGPGERARIAALVPHLLVIGASVAAPPISATELRAVFDLLASIAPAVE</sequence>
<dbReference type="Gene3D" id="1.10.357.10">
    <property type="entry name" value="Tetracycline Repressor, domain 2"/>
    <property type="match status" value="1"/>
</dbReference>
<evidence type="ECO:0000256" key="3">
    <source>
        <dbReference type="SAM" id="MobiDB-lite"/>
    </source>
</evidence>
<dbReference type="InterPro" id="IPR009057">
    <property type="entry name" value="Homeodomain-like_sf"/>
</dbReference>
<evidence type="ECO:0000259" key="4">
    <source>
        <dbReference type="PROSITE" id="PS50977"/>
    </source>
</evidence>